<dbReference type="Proteomes" id="UP000515976">
    <property type="component" value="Chromosome"/>
</dbReference>
<accession>A0A7G9R019</accession>
<feature type="domain" description="Sugar-binding" evidence="5">
    <location>
        <begin position="78"/>
        <end position="327"/>
    </location>
</feature>
<dbReference type="Pfam" id="PF04198">
    <property type="entry name" value="Sugar-bind"/>
    <property type="match status" value="1"/>
</dbReference>
<dbReference type="EMBL" id="CP060712">
    <property type="protein sequence ID" value="QNN48944.1"/>
    <property type="molecule type" value="Genomic_DNA"/>
</dbReference>
<dbReference type="InterPro" id="IPR007324">
    <property type="entry name" value="Sugar-bd_dom_put"/>
</dbReference>
<reference evidence="6 7" key="1">
    <citation type="submission" date="2020-08" db="EMBL/GenBank/DDBJ databases">
        <title>Genome sequence of Phycicoccus endophyticus JCM 31784T.</title>
        <authorList>
            <person name="Hyun D.-W."/>
            <person name="Bae J.-W."/>
        </authorList>
    </citation>
    <scope>NUCLEOTIDE SEQUENCE [LARGE SCALE GENOMIC DNA]</scope>
    <source>
        <strain evidence="6 7">JCM 31784</strain>
    </source>
</reference>
<dbReference type="Gene3D" id="1.10.10.10">
    <property type="entry name" value="Winged helix-like DNA-binding domain superfamily/Winged helix DNA-binding domain"/>
    <property type="match status" value="1"/>
</dbReference>
<name>A0A7G9R019_9MICO</name>
<keyword evidence="2" id="KW-0805">Transcription regulation</keyword>
<keyword evidence="3" id="KW-0238">DNA-binding</keyword>
<dbReference type="SUPFAM" id="SSF88659">
    <property type="entry name" value="Sigma3 and sigma4 domains of RNA polymerase sigma factors"/>
    <property type="match status" value="1"/>
</dbReference>
<evidence type="ECO:0000313" key="6">
    <source>
        <dbReference type="EMBL" id="QNN48944.1"/>
    </source>
</evidence>
<dbReference type="RefSeq" id="WP_166104869.1">
    <property type="nucleotide sequence ID" value="NZ_BMMY01000010.1"/>
</dbReference>
<dbReference type="AlphaFoldDB" id="A0A7G9R019"/>
<keyword evidence="4" id="KW-0804">Transcription</keyword>
<gene>
    <name evidence="6" type="ORF">H9L10_11800</name>
</gene>
<comment type="similarity">
    <text evidence="1">Belongs to the SorC transcriptional regulatory family.</text>
</comment>
<dbReference type="PANTHER" id="PTHR34294:SF1">
    <property type="entry name" value="TRANSCRIPTIONAL REGULATOR LSRR"/>
    <property type="match status" value="1"/>
</dbReference>
<dbReference type="SUPFAM" id="SSF100950">
    <property type="entry name" value="NagB/RpiA/CoA transferase-like"/>
    <property type="match status" value="1"/>
</dbReference>
<dbReference type="InterPro" id="IPR036388">
    <property type="entry name" value="WH-like_DNA-bd_sf"/>
</dbReference>
<sequence>MSSNRNQDAHLSNPETARDIGLLAAVARAYYVEERSRVEIAEVFGISRFKVSRLLSRAREEGVVTIEIHDWGLPDPVLSARLNEVLGLTRCLVVRSHGDDETMRRQIGAAAAAHLSETLADDEVLGVSWGRTLTATTSQLEHLPRLSIVQLTGVVAGDLDSSPIEVARHVARRSGGRVYPIFAPLITPDVETAEGLRSHADIASAMELFPSVTTALLSVGAWDKPRGEGHAVLSQVHDVLSLEDLAGAIADGCVADIAGLLVRADGSLAYPELQRRSINITDEQLRAVPRVLGVAGGAAKATAVRAVAGAGLITELVTDHALAAEIVGDDDA</sequence>
<evidence type="ECO:0000313" key="7">
    <source>
        <dbReference type="Proteomes" id="UP000515976"/>
    </source>
</evidence>
<evidence type="ECO:0000256" key="2">
    <source>
        <dbReference type="ARBA" id="ARBA00023015"/>
    </source>
</evidence>
<dbReference type="Gene3D" id="3.40.50.1360">
    <property type="match status" value="1"/>
</dbReference>
<proteinExistence type="inferred from homology"/>
<dbReference type="InterPro" id="IPR037171">
    <property type="entry name" value="NagB/RpiA_transferase-like"/>
</dbReference>
<keyword evidence="7" id="KW-1185">Reference proteome</keyword>
<dbReference type="PANTHER" id="PTHR34294">
    <property type="entry name" value="TRANSCRIPTIONAL REGULATOR-RELATED"/>
    <property type="match status" value="1"/>
</dbReference>
<evidence type="ECO:0000256" key="4">
    <source>
        <dbReference type="ARBA" id="ARBA00023163"/>
    </source>
</evidence>
<dbReference type="InterPro" id="IPR051054">
    <property type="entry name" value="SorC_transcr_regulators"/>
</dbReference>
<evidence type="ECO:0000256" key="1">
    <source>
        <dbReference type="ARBA" id="ARBA00010466"/>
    </source>
</evidence>
<dbReference type="KEGG" id="pei:H9L10_11800"/>
<evidence type="ECO:0000256" key="3">
    <source>
        <dbReference type="ARBA" id="ARBA00023125"/>
    </source>
</evidence>
<organism evidence="6 7">
    <name type="scientific">Phycicoccus endophyticus</name>
    <dbReference type="NCBI Taxonomy" id="1690220"/>
    <lineage>
        <taxon>Bacteria</taxon>
        <taxon>Bacillati</taxon>
        <taxon>Actinomycetota</taxon>
        <taxon>Actinomycetes</taxon>
        <taxon>Micrococcales</taxon>
        <taxon>Intrasporangiaceae</taxon>
        <taxon>Phycicoccus</taxon>
    </lineage>
</organism>
<dbReference type="InterPro" id="IPR013324">
    <property type="entry name" value="RNA_pol_sigma_r3/r4-like"/>
</dbReference>
<dbReference type="GO" id="GO:0003677">
    <property type="term" value="F:DNA binding"/>
    <property type="evidence" value="ECO:0007669"/>
    <property type="project" value="UniProtKB-KW"/>
</dbReference>
<evidence type="ECO:0000259" key="5">
    <source>
        <dbReference type="Pfam" id="PF04198"/>
    </source>
</evidence>
<dbReference type="GO" id="GO:0030246">
    <property type="term" value="F:carbohydrate binding"/>
    <property type="evidence" value="ECO:0007669"/>
    <property type="project" value="InterPro"/>
</dbReference>
<protein>
    <submittedName>
        <fullName evidence="6">Transcriptional regulator</fullName>
    </submittedName>
</protein>